<evidence type="ECO:0008006" key="4">
    <source>
        <dbReference type="Google" id="ProtNLM"/>
    </source>
</evidence>
<proteinExistence type="predicted"/>
<organism evidence="2 3">
    <name type="scientific">Mycobacterium attenuatum</name>
    <dbReference type="NCBI Taxonomy" id="2341086"/>
    <lineage>
        <taxon>Bacteria</taxon>
        <taxon>Bacillati</taxon>
        <taxon>Actinomycetota</taxon>
        <taxon>Actinomycetes</taxon>
        <taxon>Mycobacteriales</taxon>
        <taxon>Mycobacteriaceae</taxon>
        <taxon>Mycobacterium</taxon>
    </lineage>
</organism>
<gene>
    <name evidence="2" type="ORF">LAUMK136_03950</name>
</gene>
<accession>A0A498Q8V7</accession>
<dbReference type="Proteomes" id="UP000273307">
    <property type="component" value="Unassembled WGS sequence"/>
</dbReference>
<dbReference type="AlphaFoldDB" id="A0A498Q8V7"/>
<evidence type="ECO:0000313" key="3">
    <source>
        <dbReference type="Proteomes" id="UP000273307"/>
    </source>
</evidence>
<protein>
    <recommendedName>
        <fullName evidence="4">Cupin 2 conserved barrel domain-containing protein</fullName>
    </recommendedName>
</protein>
<reference evidence="2 3" key="1">
    <citation type="submission" date="2018-09" db="EMBL/GenBank/DDBJ databases">
        <authorList>
            <person name="Tagini F."/>
        </authorList>
    </citation>
    <scope>NUCLEOTIDE SEQUENCE [LARGE SCALE GENOMIC DNA]</scope>
    <source>
        <strain evidence="2 3">MK136</strain>
    </source>
</reference>
<evidence type="ECO:0000313" key="2">
    <source>
        <dbReference type="EMBL" id="VBA41274.1"/>
    </source>
</evidence>
<feature type="region of interest" description="Disordered" evidence="1">
    <location>
        <begin position="27"/>
        <end position="56"/>
    </location>
</feature>
<keyword evidence="3" id="KW-1185">Reference proteome</keyword>
<sequence>MYSLRIREDGVREPHRHPITTEMATSTGARMTVMSPGHAPSVNPAEELNDHAAKPE</sequence>
<dbReference type="EMBL" id="UPHP01000107">
    <property type="protein sequence ID" value="VBA41274.1"/>
    <property type="molecule type" value="Genomic_DNA"/>
</dbReference>
<evidence type="ECO:0000256" key="1">
    <source>
        <dbReference type="SAM" id="MobiDB-lite"/>
    </source>
</evidence>
<name>A0A498Q8V7_9MYCO</name>